<comment type="caution">
    <text evidence="1">The sequence shown here is derived from an EMBL/GenBank/DDBJ whole genome shotgun (WGS) entry which is preliminary data.</text>
</comment>
<sequence length="213" mass="23353">MATPARIQPARRTMLSEYETLKILRKMSPEFIPNAWLPDPTPGGRDYYFLQFIEGDMACKGGVWNPGFKTSLRDIATFAIQLASTPFRGIGSFHPSTAGNGGPDVSTDAPSVGPLLRLGAWMELEDAGPYRTSRDAYMAAINHRLLQIENGAIGDPAIWGPAYVSLLDVQDLIMGCDEFAVEGPTYITHGDQKGDIFLVRPDDTVAAFIDWEL</sequence>
<dbReference type="Proteomes" id="UP000279236">
    <property type="component" value="Unassembled WGS sequence"/>
</dbReference>
<dbReference type="EMBL" id="RSCE01000006">
    <property type="protein sequence ID" value="RSH82024.1"/>
    <property type="molecule type" value="Genomic_DNA"/>
</dbReference>
<dbReference type="PANTHER" id="PTHR21310:SF15">
    <property type="entry name" value="AMINOGLYCOSIDE PHOSPHOTRANSFERASE DOMAIN-CONTAINING PROTEIN"/>
    <property type="match status" value="1"/>
</dbReference>
<organism evidence="1 2">
    <name type="scientific">Apiotrichum porosum</name>
    <dbReference type="NCBI Taxonomy" id="105984"/>
    <lineage>
        <taxon>Eukaryota</taxon>
        <taxon>Fungi</taxon>
        <taxon>Dikarya</taxon>
        <taxon>Basidiomycota</taxon>
        <taxon>Agaricomycotina</taxon>
        <taxon>Tremellomycetes</taxon>
        <taxon>Trichosporonales</taxon>
        <taxon>Trichosporonaceae</taxon>
        <taxon>Apiotrichum</taxon>
    </lineage>
</organism>
<evidence type="ECO:0000313" key="1">
    <source>
        <dbReference type="EMBL" id="RSH82024.1"/>
    </source>
</evidence>
<evidence type="ECO:0008006" key="3">
    <source>
        <dbReference type="Google" id="ProtNLM"/>
    </source>
</evidence>
<protein>
    <recommendedName>
        <fullName evidence="3">Aminoglycoside phosphotransferase domain-containing protein</fullName>
    </recommendedName>
</protein>
<reference evidence="1 2" key="1">
    <citation type="submission" date="2018-11" db="EMBL/GenBank/DDBJ databases">
        <title>Genome sequence of Apiotrichum porosum DSM 27194.</title>
        <authorList>
            <person name="Aliyu H."/>
            <person name="Gorte O."/>
            <person name="Ochsenreither K."/>
        </authorList>
    </citation>
    <scope>NUCLEOTIDE SEQUENCE [LARGE SCALE GENOMIC DNA]</scope>
    <source>
        <strain evidence="1 2">DSM 27194</strain>
    </source>
</reference>
<dbReference type="RefSeq" id="XP_028476479.1">
    <property type="nucleotide sequence ID" value="XM_028623546.1"/>
</dbReference>
<dbReference type="AlphaFoldDB" id="A0A427XT57"/>
<gene>
    <name evidence="1" type="ORF">EHS24_008228</name>
</gene>
<proteinExistence type="predicted"/>
<dbReference type="InterPro" id="IPR051678">
    <property type="entry name" value="AGP_Transferase"/>
</dbReference>
<dbReference type="GeneID" id="39592771"/>
<dbReference type="PANTHER" id="PTHR21310">
    <property type="entry name" value="AMINOGLYCOSIDE PHOSPHOTRANSFERASE-RELATED-RELATED"/>
    <property type="match status" value="1"/>
</dbReference>
<dbReference type="OrthoDB" id="2564497at2759"/>
<evidence type="ECO:0000313" key="2">
    <source>
        <dbReference type="Proteomes" id="UP000279236"/>
    </source>
</evidence>
<name>A0A427XT57_9TREE</name>
<keyword evidence="2" id="KW-1185">Reference proteome</keyword>
<accession>A0A427XT57</accession>